<dbReference type="InterPro" id="IPR011527">
    <property type="entry name" value="ABC1_TM_dom"/>
</dbReference>
<dbReference type="EC" id="3.6.3.-" evidence="10"/>
<proteinExistence type="predicted"/>
<evidence type="ECO:0000256" key="1">
    <source>
        <dbReference type="ARBA" id="ARBA00004651"/>
    </source>
</evidence>
<keyword evidence="5 7" id="KW-1133">Transmembrane helix</keyword>
<keyword evidence="3" id="KW-0547">Nucleotide-binding</keyword>
<dbReference type="Pfam" id="PF00664">
    <property type="entry name" value="ABC_membrane"/>
    <property type="match status" value="1"/>
</dbReference>
<dbReference type="GO" id="GO:0015421">
    <property type="term" value="F:ABC-type oligopeptide transporter activity"/>
    <property type="evidence" value="ECO:0007669"/>
    <property type="project" value="TreeGrafter"/>
</dbReference>
<feature type="domain" description="ABC transmembrane type-1" evidence="9">
    <location>
        <begin position="28"/>
        <end position="309"/>
    </location>
</feature>
<evidence type="ECO:0000313" key="11">
    <source>
        <dbReference type="Proteomes" id="UP000198736"/>
    </source>
</evidence>
<dbReference type="InterPro" id="IPR003439">
    <property type="entry name" value="ABC_transporter-like_ATP-bd"/>
</dbReference>
<dbReference type="EMBL" id="CZPZ01000023">
    <property type="protein sequence ID" value="CUS37373.1"/>
    <property type="molecule type" value="Genomic_DNA"/>
</dbReference>
<dbReference type="STRING" id="1742973.COMA2_30240"/>
<evidence type="ECO:0000256" key="2">
    <source>
        <dbReference type="ARBA" id="ARBA00022692"/>
    </source>
</evidence>
<dbReference type="PROSITE" id="PS00211">
    <property type="entry name" value="ABC_TRANSPORTER_1"/>
    <property type="match status" value="1"/>
</dbReference>
<dbReference type="Proteomes" id="UP000198736">
    <property type="component" value="Unassembled WGS sequence"/>
</dbReference>
<feature type="domain" description="ABC transporter" evidence="8">
    <location>
        <begin position="343"/>
        <end position="577"/>
    </location>
</feature>
<gene>
    <name evidence="10" type="primary">msbA</name>
    <name evidence="10" type="ORF">COMA2_30240</name>
</gene>
<dbReference type="Gene3D" id="1.20.1560.10">
    <property type="entry name" value="ABC transporter type 1, transmembrane domain"/>
    <property type="match status" value="1"/>
</dbReference>
<dbReference type="InterPro" id="IPR027417">
    <property type="entry name" value="P-loop_NTPase"/>
</dbReference>
<evidence type="ECO:0000256" key="5">
    <source>
        <dbReference type="ARBA" id="ARBA00022989"/>
    </source>
</evidence>
<keyword evidence="11" id="KW-1185">Reference proteome</keyword>
<dbReference type="RefSeq" id="WP_245631016.1">
    <property type="nucleotide sequence ID" value="NZ_CZPZ01000023.1"/>
</dbReference>
<dbReference type="PANTHER" id="PTHR43394:SF1">
    <property type="entry name" value="ATP-BINDING CASSETTE SUB-FAMILY B MEMBER 10, MITOCHONDRIAL"/>
    <property type="match status" value="1"/>
</dbReference>
<dbReference type="PROSITE" id="PS50893">
    <property type="entry name" value="ABC_TRANSPORTER_2"/>
    <property type="match status" value="1"/>
</dbReference>
<organism evidence="10 11">
    <name type="scientific">Candidatus Nitrospira nitrificans</name>
    <dbReference type="NCBI Taxonomy" id="1742973"/>
    <lineage>
        <taxon>Bacteria</taxon>
        <taxon>Pseudomonadati</taxon>
        <taxon>Nitrospirota</taxon>
        <taxon>Nitrospiria</taxon>
        <taxon>Nitrospirales</taxon>
        <taxon>Nitrospiraceae</taxon>
        <taxon>Nitrospira</taxon>
    </lineage>
</organism>
<keyword evidence="4 10" id="KW-0067">ATP-binding</keyword>
<evidence type="ECO:0000256" key="4">
    <source>
        <dbReference type="ARBA" id="ARBA00022840"/>
    </source>
</evidence>
<feature type="transmembrane region" description="Helical" evidence="7">
    <location>
        <begin position="246"/>
        <end position="268"/>
    </location>
</feature>
<name>A0A0S4LL00_9BACT</name>
<dbReference type="GO" id="GO:0005524">
    <property type="term" value="F:ATP binding"/>
    <property type="evidence" value="ECO:0007669"/>
    <property type="project" value="UniProtKB-KW"/>
</dbReference>
<protein>
    <submittedName>
        <fullName evidence="10">Lipid A export ATP-binding/permease protein MsbA</fullName>
        <ecNumber evidence="10">3.6.3.-</ecNumber>
    </submittedName>
</protein>
<dbReference type="Gene3D" id="3.40.50.300">
    <property type="entry name" value="P-loop containing nucleotide triphosphate hydrolases"/>
    <property type="match status" value="1"/>
</dbReference>
<dbReference type="SUPFAM" id="SSF52540">
    <property type="entry name" value="P-loop containing nucleoside triphosphate hydrolases"/>
    <property type="match status" value="1"/>
</dbReference>
<evidence type="ECO:0000256" key="6">
    <source>
        <dbReference type="ARBA" id="ARBA00023136"/>
    </source>
</evidence>
<dbReference type="PANTHER" id="PTHR43394">
    <property type="entry name" value="ATP-DEPENDENT PERMEASE MDL1, MITOCHONDRIAL"/>
    <property type="match status" value="1"/>
</dbReference>
<evidence type="ECO:0000313" key="10">
    <source>
        <dbReference type="EMBL" id="CUS37373.1"/>
    </source>
</evidence>
<dbReference type="FunFam" id="3.40.50.300:FF:000218">
    <property type="entry name" value="Multidrug ABC transporter ATP-binding protein"/>
    <property type="match status" value="1"/>
</dbReference>
<accession>A0A0S4LL00</accession>
<evidence type="ECO:0000256" key="3">
    <source>
        <dbReference type="ARBA" id="ARBA00022741"/>
    </source>
</evidence>
<dbReference type="Pfam" id="PF00005">
    <property type="entry name" value="ABC_tran"/>
    <property type="match status" value="1"/>
</dbReference>
<dbReference type="InterPro" id="IPR003593">
    <property type="entry name" value="AAA+_ATPase"/>
</dbReference>
<dbReference type="InterPro" id="IPR039421">
    <property type="entry name" value="Type_1_exporter"/>
</dbReference>
<dbReference type="GO" id="GO:0016887">
    <property type="term" value="F:ATP hydrolysis activity"/>
    <property type="evidence" value="ECO:0007669"/>
    <property type="project" value="InterPro"/>
</dbReference>
<feature type="transmembrane region" description="Helical" evidence="7">
    <location>
        <begin position="65"/>
        <end position="87"/>
    </location>
</feature>
<dbReference type="CDD" id="cd18576">
    <property type="entry name" value="ABC_6TM_bac_exporter_ABCB8_10_like"/>
    <property type="match status" value="1"/>
</dbReference>
<evidence type="ECO:0000259" key="9">
    <source>
        <dbReference type="PROSITE" id="PS50929"/>
    </source>
</evidence>
<dbReference type="SUPFAM" id="SSF90123">
    <property type="entry name" value="ABC transporter transmembrane region"/>
    <property type="match status" value="1"/>
</dbReference>
<keyword evidence="6 7" id="KW-0472">Membrane</keyword>
<feature type="transmembrane region" description="Helical" evidence="7">
    <location>
        <begin position="22"/>
        <end position="44"/>
    </location>
</feature>
<feature type="transmembrane region" description="Helical" evidence="7">
    <location>
        <begin position="283"/>
        <end position="304"/>
    </location>
</feature>
<dbReference type="SMART" id="SM00382">
    <property type="entry name" value="AAA"/>
    <property type="match status" value="1"/>
</dbReference>
<dbReference type="GO" id="GO:0005886">
    <property type="term" value="C:plasma membrane"/>
    <property type="evidence" value="ECO:0007669"/>
    <property type="project" value="UniProtKB-SubCell"/>
</dbReference>
<dbReference type="AlphaFoldDB" id="A0A0S4LL00"/>
<keyword evidence="10" id="KW-0378">Hydrolase</keyword>
<dbReference type="InterPro" id="IPR017871">
    <property type="entry name" value="ABC_transporter-like_CS"/>
</dbReference>
<keyword evidence="2 7" id="KW-0812">Transmembrane</keyword>
<evidence type="ECO:0000259" key="8">
    <source>
        <dbReference type="PROSITE" id="PS50893"/>
    </source>
</evidence>
<evidence type="ECO:0000256" key="7">
    <source>
        <dbReference type="SAM" id="Phobius"/>
    </source>
</evidence>
<comment type="subcellular location">
    <subcellularLocation>
        <location evidence="1">Cell membrane</location>
        <topology evidence="1">Multi-pass membrane protein</topology>
    </subcellularLocation>
</comment>
<dbReference type="PROSITE" id="PS50929">
    <property type="entry name" value="ABC_TM1F"/>
    <property type="match status" value="1"/>
</dbReference>
<feature type="transmembrane region" description="Helical" evidence="7">
    <location>
        <begin position="162"/>
        <end position="184"/>
    </location>
</feature>
<reference evidence="11" key="1">
    <citation type="submission" date="2015-10" db="EMBL/GenBank/DDBJ databases">
        <authorList>
            <person name="Luecker S."/>
            <person name="Luecker S."/>
        </authorList>
    </citation>
    <scope>NUCLEOTIDE SEQUENCE [LARGE SCALE GENOMIC DNA]</scope>
</reference>
<dbReference type="InterPro" id="IPR036640">
    <property type="entry name" value="ABC1_TM_sf"/>
</dbReference>
<sequence length="584" mass="64902">MPTRRLTTMSIFKRFLPFVRPYVTRLMLAGLLVSGVALINLALVRLAGSLWDVITVQHDADQMTWSIGLFLSLVILQGLCSMGHSYLTAWVSQHIVADFRKHLFGHLQTLTVSFFARRRTGELLSRVMNDVAVIQSIVTETPIDTVKQLVTFIGGMTFLLMMNWRLCLLILILLPLLVLVAKVFGRRLKSLSTSIQDHTAALSTLVEEVISGIRIVKSFVQIPREETRFATQVNETLRLTLHRAGIMAVFIPVISLVTFSSAAAVLWYGGRQVIEGTVTPGELFAFVLFAGILIGPFSSGARIFTQLKEAQGALQRVFEILDAQPEIADSPKAQSLATVQGHVLVERISFGYDLQHPVLLDLSFEAKPGELVAFVGPTGAGKTTVINLLHRFYDPIEGRLTIDGKDLRDVTLESWYRQIALVPQETILFGGTILDNIRYGKREADEAAVLEASKAAHAHDFITSLPDRYHTLVGEKGVNLSGGQRQRIAIARAILKNPRILLLDEATSALDTESERLVQEALQRLMEGRTTFVVAHRLSTIQRADRILVLDKGKLVEEGTHAELLARKGLYHYLYTIRLNEPTA</sequence>